<feature type="transmembrane region" description="Helical" evidence="3">
    <location>
        <begin position="1031"/>
        <end position="1050"/>
    </location>
</feature>
<feature type="transmembrane region" description="Helical" evidence="3">
    <location>
        <begin position="716"/>
        <end position="738"/>
    </location>
</feature>
<reference evidence="6 7" key="1">
    <citation type="submission" date="2022-05" db="EMBL/GenBank/DDBJ databases">
        <authorList>
            <consortium name="Genoscope - CEA"/>
            <person name="William W."/>
        </authorList>
    </citation>
    <scope>NUCLEOTIDE SEQUENCE [LARGE SCALE GENOMIC DNA]</scope>
</reference>
<feature type="domain" description="DUF7630" evidence="5">
    <location>
        <begin position="636"/>
        <end position="678"/>
    </location>
</feature>
<keyword evidence="4" id="KW-0732">Signal</keyword>
<dbReference type="PANTHER" id="PTHR45712:SF22">
    <property type="entry name" value="INSULIN-LIKE GROWTH FACTOR-BINDING PROTEIN COMPLEX ACID LABILE SUBUNIT"/>
    <property type="match status" value="1"/>
</dbReference>
<dbReference type="Pfam" id="PF13855">
    <property type="entry name" value="LRR_8"/>
    <property type="match status" value="2"/>
</dbReference>
<dbReference type="EMBL" id="CALNXK010000101">
    <property type="protein sequence ID" value="CAH3155310.1"/>
    <property type="molecule type" value="Genomic_DNA"/>
</dbReference>
<accession>A0ABN8Q1R3</accession>
<feature type="transmembrane region" description="Helical" evidence="3">
    <location>
        <begin position="836"/>
        <end position="855"/>
    </location>
</feature>
<sequence>HLPAKSQFQIFHTCVKMYVCLKMWALIHLLWLVMSSDGGQCPNDKPKNCKCTLFGKRSSFTRYIVDCMGYEHVPSGIPSNTVILNLSMNSLKSIHEDAFANLTFLKRIDLSNNQLRLIPRNTFRNLSSLAVVYLGENFISGGFHLPQTVDRLELQHNLLSSGDLKVILKGLNQLNYLKADSNKLGPVLQANLFNGIRRLEILSLSKCELRHIETGTFTEMKNLSQLRLGKNQLTNIQEGTLQGPEQLSILYLRGNRISTIADGTFTRLKYLSLLDLAENHLISVPDLTGLTNVSTLELNDNQIKDLTNLGKAGNLTFWILDLSGNKINHLSTAVFDKIRVQGILDLSFNKLQSLPENVFRGYQSLLLLMMIHNNLTSIPDGVFAETRLESLFIHSNAIKHIGDQAFNNFHDLTTVTLFDNPLTTLPYGLLDSLSYNAKVDCAPSTSFYVRLGNEVNNFRRGFRRSGFVCRPCHRAFSPIDGFCHNCTLCTAGLYAQNDVCNACPAGGFYQDEMGRIDCKRCSLGTYVSKELHPGTSAAACKACPYGTLSNETAGYRACRCLPGFYRMDRFGPCSECPAHGINCVKDTAILAPNYFWKWTNQSNSNFYENFVQNIHSYEPDYNHVYSRFTIPLPKPVKCPYAGSCKGGIDSECTEGYKGDLCATCRNGYYLRFNTCLKCPRFAVVIVSSILIVLSFVVVFLMVFWGDSKQTENNRTIADVIMSCFKIVIGFYQVISGIFTSLARVKWPVALIPMEKFLKVVEGNIFQFAPLSCIYYQLRLDAFSKFVLVLSINFSVVCTILCYIILKKIYIIKKNDCPDSQKLRAVSRLKKSCYRNIFLFLLASYPMTSKTIIQIIPLPGACVTHCFTDNRNHCTSLLKADYSLQCFTARHKMYWPVATMFSLYPIGFPLLALLFICKCRRSQFQEEIAFGMKVFYENYKDKFWYWEITEMYRKLTLISFIFLFGSDGVIQIGLTLLVVSVFGVAYTLFRPIKGKFEDRLQTFVLWVIFFDVCLGAMYSGCDGTKDHEGGDSLIINILFVVLNSSIILIALGKGITYASLLCKTMRSCLTLCHHFLQKAFVDVKMKVISCLHCLRFLELRAQPLDDQSQLLIQEFT</sequence>
<feature type="chain" id="PRO_5045590384" description="DUF7630 domain-containing protein" evidence="4">
    <location>
        <begin position="36"/>
        <end position="1115"/>
    </location>
</feature>
<gene>
    <name evidence="6" type="ORF">PLOB_00001471</name>
</gene>
<feature type="transmembrane region" description="Helical" evidence="3">
    <location>
        <begin position="785"/>
        <end position="805"/>
    </location>
</feature>
<dbReference type="Gene3D" id="2.10.50.10">
    <property type="entry name" value="Tumor Necrosis Factor Receptor, subunit A, domain 2"/>
    <property type="match status" value="1"/>
</dbReference>
<dbReference type="Gene3D" id="3.80.10.10">
    <property type="entry name" value="Ribonuclease Inhibitor"/>
    <property type="match status" value="3"/>
</dbReference>
<evidence type="ECO:0000256" key="1">
    <source>
        <dbReference type="ARBA" id="ARBA00022614"/>
    </source>
</evidence>
<evidence type="ECO:0000259" key="5">
    <source>
        <dbReference type="Pfam" id="PF24633"/>
    </source>
</evidence>
<dbReference type="SUPFAM" id="SSF52058">
    <property type="entry name" value="L domain-like"/>
    <property type="match status" value="2"/>
</dbReference>
<dbReference type="InterPro" id="IPR056047">
    <property type="entry name" value="CRMPA-like_DUF7630"/>
</dbReference>
<feature type="transmembrane region" description="Helical" evidence="3">
    <location>
        <begin position="942"/>
        <end position="962"/>
    </location>
</feature>
<dbReference type="InterPro" id="IPR026906">
    <property type="entry name" value="LRR_5"/>
</dbReference>
<feature type="transmembrane region" description="Helical" evidence="3">
    <location>
        <begin position="999"/>
        <end position="1019"/>
    </location>
</feature>
<dbReference type="InterPro" id="IPR050333">
    <property type="entry name" value="SLRP"/>
</dbReference>
<comment type="caution">
    <text evidence="6">The sequence shown here is derived from an EMBL/GenBank/DDBJ whole genome shotgun (WGS) entry which is preliminary data.</text>
</comment>
<feature type="non-terminal residue" evidence="6">
    <location>
        <position position="1"/>
    </location>
</feature>
<keyword evidence="3" id="KW-0472">Membrane</keyword>
<dbReference type="SMART" id="SM00365">
    <property type="entry name" value="LRR_SD22"/>
    <property type="match status" value="5"/>
</dbReference>
<organism evidence="6 7">
    <name type="scientific">Porites lobata</name>
    <dbReference type="NCBI Taxonomy" id="104759"/>
    <lineage>
        <taxon>Eukaryota</taxon>
        <taxon>Metazoa</taxon>
        <taxon>Cnidaria</taxon>
        <taxon>Anthozoa</taxon>
        <taxon>Hexacorallia</taxon>
        <taxon>Scleractinia</taxon>
        <taxon>Fungiina</taxon>
        <taxon>Poritidae</taxon>
        <taxon>Porites</taxon>
    </lineage>
</organism>
<keyword evidence="7" id="KW-1185">Reference proteome</keyword>
<protein>
    <recommendedName>
        <fullName evidence="5">DUF7630 domain-containing protein</fullName>
    </recommendedName>
</protein>
<dbReference type="InterPro" id="IPR003591">
    <property type="entry name" value="Leu-rich_rpt_typical-subtyp"/>
</dbReference>
<evidence type="ECO:0000256" key="3">
    <source>
        <dbReference type="SAM" id="Phobius"/>
    </source>
</evidence>
<keyword evidence="1" id="KW-0433">Leucine-rich repeat</keyword>
<dbReference type="InterPro" id="IPR009030">
    <property type="entry name" value="Growth_fac_rcpt_cys_sf"/>
</dbReference>
<feature type="transmembrane region" description="Helical" evidence="3">
    <location>
        <begin position="968"/>
        <end position="987"/>
    </location>
</feature>
<feature type="transmembrane region" description="Helical" evidence="3">
    <location>
        <begin position="681"/>
        <end position="704"/>
    </location>
</feature>
<dbReference type="SMART" id="SM01411">
    <property type="entry name" value="Ephrin_rec_like"/>
    <property type="match status" value="1"/>
</dbReference>
<feature type="transmembrane region" description="Helical" evidence="3">
    <location>
        <begin position="892"/>
        <end position="915"/>
    </location>
</feature>
<evidence type="ECO:0000256" key="2">
    <source>
        <dbReference type="ARBA" id="ARBA00022737"/>
    </source>
</evidence>
<keyword evidence="3" id="KW-0812">Transmembrane</keyword>
<keyword evidence="3" id="KW-1133">Transmembrane helix</keyword>
<dbReference type="InterPro" id="IPR032675">
    <property type="entry name" value="LRR_dom_sf"/>
</dbReference>
<feature type="signal peptide" evidence="4">
    <location>
        <begin position="1"/>
        <end position="35"/>
    </location>
</feature>
<keyword evidence="2" id="KW-0677">Repeat</keyword>
<dbReference type="SMART" id="SM00369">
    <property type="entry name" value="LRR_TYP"/>
    <property type="match status" value="12"/>
</dbReference>
<evidence type="ECO:0000313" key="6">
    <source>
        <dbReference type="EMBL" id="CAH3155310.1"/>
    </source>
</evidence>
<dbReference type="InterPro" id="IPR001611">
    <property type="entry name" value="Leu-rich_rpt"/>
</dbReference>
<dbReference type="Proteomes" id="UP001159405">
    <property type="component" value="Unassembled WGS sequence"/>
</dbReference>
<evidence type="ECO:0000256" key="4">
    <source>
        <dbReference type="SAM" id="SignalP"/>
    </source>
</evidence>
<dbReference type="PANTHER" id="PTHR45712">
    <property type="entry name" value="AGAP008170-PA"/>
    <property type="match status" value="1"/>
</dbReference>
<evidence type="ECO:0000313" key="7">
    <source>
        <dbReference type="Proteomes" id="UP001159405"/>
    </source>
</evidence>
<dbReference type="Pfam" id="PF24633">
    <property type="entry name" value="DUF7630"/>
    <property type="match status" value="1"/>
</dbReference>
<proteinExistence type="predicted"/>
<name>A0ABN8Q1R3_9CNID</name>
<dbReference type="PROSITE" id="PS51450">
    <property type="entry name" value="LRR"/>
    <property type="match status" value="2"/>
</dbReference>
<dbReference type="Pfam" id="PF13306">
    <property type="entry name" value="LRR_5"/>
    <property type="match status" value="1"/>
</dbReference>
<dbReference type="SUPFAM" id="SSF57184">
    <property type="entry name" value="Growth factor receptor domain"/>
    <property type="match status" value="1"/>
</dbReference>